<protein>
    <recommendedName>
        <fullName evidence="2">Agenet-like domain-containing protein</fullName>
    </recommendedName>
</protein>
<dbReference type="PANTHER" id="PTHR31917">
    <property type="entry name" value="AGENET DOMAIN-CONTAINING PROTEIN-RELATED"/>
    <property type="match status" value="1"/>
</dbReference>
<evidence type="ECO:0000313" key="3">
    <source>
        <dbReference type="EMBL" id="CAD6335518.1"/>
    </source>
</evidence>
<sequence>MAAATGGRRRRRSGQHWSTASSPAPLLLPRGAEVEVRLDGEGFHGSWYEATIVDFALANGRRVRDYTATYSHLVNNDVCSAITEIVPAIQVRPRPPPPPPPSESSSPPRFHLYDIVEVFHYDGWWTGIVMSTPDPEPGATATAIITIGFPITREAIEAKDGIG</sequence>
<dbReference type="EMBL" id="CAJGYO010000018">
    <property type="protein sequence ID" value="CAD6335518.1"/>
    <property type="molecule type" value="Genomic_DNA"/>
</dbReference>
<organism evidence="3 4">
    <name type="scientific">Miscanthus lutarioriparius</name>
    <dbReference type="NCBI Taxonomy" id="422564"/>
    <lineage>
        <taxon>Eukaryota</taxon>
        <taxon>Viridiplantae</taxon>
        <taxon>Streptophyta</taxon>
        <taxon>Embryophyta</taxon>
        <taxon>Tracheophyta</taxon>
        <taxon>Spermatophyta</taxon>
        <taxon>Magnoliopsida</taxon>
        <taxon>Liliopsida</taxon>
        <taxon>Poales</taxon>
        <taxon>Poaceae</taxon>
        <taxon>PACMAD clade</taxon>
        <taxon>Panicoideae</taxon>
        <taxon>Andropogonodae</taxon>
        <taxon>Andropogoneae</taxon>
        <taxon>Saccharinae</taxon>
        <taxon>Miscanthus</taxon>
    </lineage>
</organism>
<evidence type="ECO:0000259" key="2">
    <source>
        <dbReference type="Pfam" id="PF05641"/>
    </source>
</evidence>
<dbReference type="Pfam" id="PF05641">
    <property type="entry name" value="Agenet"/>
    <property type="match status" value="1"/>
</dbReference>
<dbReference type="OrthoDB" id="688673at2759"/>
<reference evidence="3" key="1">
    <citation type="submission" date="2020-10" db="EMBL/GenBank/DDBJ databases">
        <authorList>
            <person name="Han B."/>
            <person name="Lu T."/>
            <person name="Zhao Q."/>
            <person name="Huang X."/>
            <person name="Zhao Y."/>
        </authorList>
    </citation>
    <scope>NUCLEOTIDE SEQUENCE</scope>
</reference>
<evidence type="ECO:0000256" key="1">
    <source>
        <dbReference type="SAM" id="MobiDB-lite"/>
    </source>
</evidence>
<feature type="domain" description="Agenet-like" evidence="2">
    <location>
        <begin position="31"/>
        <end position="96"/>
    </location>
</feature>
<dbReference type="PANTHER" id="PTHR31917:SF74">
    <property type="entry name" value="EXPRESSED PROTEIN"/>
    <property type="match status" value="1"/>
</dbReference>
<keyword evidence="4" id="KW-1185">Reference proteome</keyword>
<dbReference type="Proteomes" id="UP000604825">
    <property type="component" value="Unassembled WGS sequence"/>
</dbReference>
<feature type="region of interest" description="Disordered" evidence="1">
    <location>
        <begin position="1"/>
        <end position="24"/>
    </location>
</feature>
<proteinExistence type="predicted"/>
<comment type="caution">
    <text evidence="3">The sequence shown here is derived from an EMBL/GenBank/DDBJ whole genome shotgun (WGS) entry which is preliminary data.</text>
</comment>
<gene>
    <name evidence="3" type="ORF">NCGR_LOCUS59616</name>
</gene>
<evidence type="ECO:0000313" key="4">
    <source>
        <dbReference type="Proteomes" id="UP000604825"/>
    </source>
</evidence>
<accession>A0A811S3H0</accession>
<name>A0A811S3H0_9POAL</name>
<dbReference type="InterPro" id="IPR008395">
    <property type="entry name" value="Agenet-like_dom"/>
</dbReference>
<dbReference type="AlphaFoldDB" id="A0A811S3H0"/>